<reference evidence="2" key="1">
    <citation type="journal article" date="2015" name="Nature">
        <title>Complex archaea that bridge the gap between prokaryotes and eukaryotes.</title>
        <authorList>
            <person name="Spang A."/>
            <person name="Saw J.H."/>
            <person name="Jorgensen S.L."/>
            <person name="Zaremba-Niedzwiedzka K."/>
            <person name="Martijn J."/>
            <person name="Lind A.E."/>
            <person name="van Eijk R."/>
            <person name="Schleper C."/>
            <person name="Guy L."/>
            <person name="Ettema T.J."/>
        </authorList>
    </citation>
    <scope>NUCLEOTIDE SEQUENCE</scope>
</reference>
<sequence>HGHHSPYINALHRIWSETRRFQHRDTDPHSGGFGQEFDHQL</sequence>
<comment type="caution">
    <text evidence="2">The sequence shown here is derived from an EMBL/GenBank/DDBJ whole genome shotgun (WGS) entry which is preliminary data.</text>
</comment>
<evidence type="ECO:0000313" key="2">
    <source>
        <dbReference type="EMBL" id="KKL82816.1"/>
    </source>
</evidence>
<dbReference type="EMBL" id="LAZR01022165">
    <property type="protein sequence ID" value="KKL82816.1"/>
    <property type="molecule type" value="Genomic_DNA"/>
</dbReference>
<organism evidence="2">
    <name type="scientific">marine sediment metagenome</name>
    <dbReference type="NCBI Taxonomy" id="412755"/>
    <lineage>
        <taxon>unclassified sequences</taxon>
        <taxon>metagenomes</taxon>
        <taxon>ecological metagenomes</taxon>
    </lineage>
</organism>
<dbReference type="AlphaFoldDB" id="A0A0F9FX67"/>
<protein>
    <submittedName>
        <fullName evidence="2">Uncharacterized protein</fullName>
    </submittedName>
</protein>
<feature type="non-terminal residue" evidence="2">
    <location>
        <position position="1"/>
    </location>
</feature>
<evidence type="ECO:0000256" key="1">
    <source>
        <dbReference type="SAM" id="MobiDB-lite"/>
    </source>
</evidence>
<name>A0A0F9FX67_9ZZZZ</name>
<feature type="region of interest" description="Disordered" evidence="1">
    <location>
        <begin position="22"/>
        <end position="41"/>
    </location>
</feature>
<accession>A0A0F9FX67</accession>
<proteinExistence type="predicted"/>
<gene>
    <name evidence="2" type="ORF">LCGC14_1980970</name>
</gene>